<evidence type="ECO:0000313" key="2">
    <source>
        <dbReference type="Proteomes" id="UP000694856"/>
    </source>
</evidence>
<dbReference type="KEGG" id="cfr:116656668"/>
<keyword evidence="2" id="KW-1185">Reference proteome</keyword>
<name>A0A8B8SA08_CAMFR</name>
<protein>
    <submittedName>
        <fullName evidence="3">Uncharacterized protein LOC116656668 isoform X1</fullName>
    </submittedName>
</protein>
<sequence length="207" mass="22086">MFCRMPGDPDPHRPVHLHSGLSLLRGPRMSAGGSVSKRSLQPIVAVLLFSRALSPHARQVDVKLRPEPLGTGGRPPTLWRAASSLRPAARRLTLLTHLLGRSRGDAHQPSGRPVARGADTYQQPLPACSARAWRPVGPPHSWTPCRRCVTDVRQPLVPLGPQDSRCWAVLSVGESQGGARACATCGGDRGSGRTDEHDCSPSSSGSL</sequence>
<feature type="region of interest" description="Disordered" evidence="1">
    <location>
        <begin position="185"/>
        <end position="207"/>
    </location>
</feature>
<dbReference type="RefSeq" id="XP_032327063.1">
    <property type="nucleotide sequence ID" value="XM_032471172.1"/>
</dbReference>
<organism evidence="2 3">
    <name type="scientific">Camelus ferus</name>
    <name type="common">Wild bactrian camel</name>
    <name type="synonym">Camelus bactrianus ferus</name>
    <dbReference type="NCBI Taxonomy" id="419612"/>
    <lineage>
        <taxon>Eukaryota</taxon>
        <taxon>Metazoa</taxon>
        <taxon>Chordata</taxon>
        <taxon>Craniata</taxon>
        <taxon>Vertebrata</taxon>
        <taxon>Euteleostomi</taxon>
        <taxon>Mammalia</taxon>
        <taxon>Eutheria</taxon>
        <taxon>Laurasiatheria</taxon>
        <taxon>Artiodactyla</taxon>
        <taxon>Tylopoda</taxon>
        <taxon>Camelidae</taxon>
        <taxon>Camelus</taxon>
    </lineage>
</organism>
<evidence type="ECO:0000256" key="1">
    <source>
        <dbReference type="SAM" id="MobiDB-lite"/>
    </source>
</evidence>
<feature type="compositionally biased region" description="Basic and acidic residues" evidence="1">
    <location>
        <begin position="190"/>
        <end position="199"/>
    </location>
</feature>
<accession>A0A8B8SA08</accession>
<reference evidence="3" key="1">
    <citation type="submission" date="2025-08" db="UniProtKB">
        <authorList>
            <consortium name="RefSeq"/>
        </authorList>
    </citation>
    <scope>IDENTIFICATION</scope>
    <source>
        <tissue evidence="3">Ear skin</tissue>
    </source>
</reference>
<dbReference type="GeneID" id="116656668"/>
<gene>
    <name evidence="3" type="primary">LOC116656668</name>
</gene>
<proteinExistence type="predicted"/>
<dbReference type="Proteomes" id="UP000694856">
    <property type="component" value="Chromosome 31"/>
</dbReference>
<dbReference type="AlphaFoldDB" id="A0A8B8SA08"/>
<evidence type="ECO:0000313" key="3">
    <source>
        <dbReference type="RefSeq" id="XP_032327063.1"/>
    </source>
</evidence>